<comment type="caution">
    <text evidence="2">The sequence shown here is derived from an EMBL/GenBank/DDBJ whole genome shotgun (WGS) entry which is preliminary data.</text>
</comment>
<dbReference type="Pfam" id="PF07883">
    <property type="entry name" value="Cupin_2"/>
    <property type="match status" value="1"/>
</dbReference>
<reference evidence="2 3" key="1">
    <citation type="submission" date="2015-03" db="EMBL/GenBank/DDBJ databases">
        <authorList>
            <person name="Hassan Y.I."/>
            <person name="Lepp D."/>
            <person name="Zhou T."/>
        </authorList>
    </citation>
    <scope>NUCLEOTIDE SEQUENCE [LARGE SCALE GENOMIC DNA]</scope>
    <source>
        <strain evidence="2 3">GH2-10</strain>
    </source>
</reference>
<organism evidence="2 3">
    <name type="scientific">Devosia soli</name>
    <dbReference type="NCBI Taxonomy" id="361041"/>
    <lineage>
        <taxon>Bacteria</taxon>
        <taxon>Pseudomonadati</taxon>
        <taxon>Pseudomonadota</taxon>
        <taxon>Alphaproteobacteria</taxon>
        <taxon>Hyphomicrobiales</taxon>
        <taxon>Devosiaceae</taxon>
        <taxon>Devosia</taxon>
    </lineage>
</organism>
<dbReference type="AlphaFoldDB" id="A0A0F5LA68"/>
<dbReference type="STRING" id="361041.VW35_08850"/>
<dbReference type="Proteomes" id="UP000033514">
    <property type="component" value="Unassembled WGS sequence"/>
</dbReference>
<dbReference type="InterPro" id="IPR053146">
    <property type="entry name" value="QDO-like"/>
</dbReference>
<dbReference type="InterPro" id="IPR013096">
    <property type="entry name" value="Cupin_2"/>
</dbReference>
<keyword evidence="3" id="KW-1185">Reference proteome</keyword>
<sequence>MTQQKTWTQAEMEKRLVRYADLKGLRNAFIDARTPGSDRKENFTIIGPGVSENPAQVVHIPEAHGFNFGAARQPFGCVNSQHSHLTAETFLVHTGKWRFVFGANKDEGYLDVEPGDVATVPTHMFRGFEKRDEGTGFLAVVLGHDDPGKVVWAPSVFKMAEDFGLKLLKGGKLVDTTLGEKVPEGAELELPPDEAKLKELATPPMSELAKYAIKAADIKGDPNSPLAGEGVEEAPVIGDVDGQDGIKAGPIVGHWKHDFTVRRLKLETGAIVPAHARSEQEVLFMQSGTLEFTWDGGSLILGAGDTLTVPVGLVHGFRNPASADAIAFVIRGAASPAAPQFATAQAAE</sequence>
<dbReference type="PATRIC" id="fig|361041.3.peg.1119"/>
<gene>
    <name evidence="2" type="ORF">VW35_08850</name>
</gene>
<name>A0A0F5LA68_9HYPH</name>
<dbReference type="PANTHER" id="PTHR36440">
    <property type="entry name" value="PUTATIVE (AFU_ORTHOLOGUE AFUA_8G07350)-RELATED"/>
    <property type="match status" value="1"/>
</dbReference>
<dbReference type="SUPFAM" id="SSF51182">
    <property type="entry name" value="RmlC-like cupins"/>
    <property type="match status" value="1"/>
</dbReference>
<dbReference type="Gene3D" id="2.60.120.10">
    <property type="entry name" value="Jelly Rolls"/>
    <property type="match status" value="2"/>
</dbReference>
<dbReference type="RefSeq" id="WP_046142697.1">
    <property type="nucleotide sequence ID" value="NZ_LAJG01000015.1"/>
</dbReference>
<accession>A0A0F5LA68</accession>
<dbReference type="EMBL" id="LAJG01000015">
    <property type="protein sequence ID" value="KKB79291.1"/>
    <property type="molecule type" value="Genomic_DNA"/>
</dbReference>
<dbReference type="InterPro" id="IPR011051">
    <property type="entry name" value="RmlC_Cupin_sf"/>
</dbReference>
<proteinExistence type="predicted"/>
<feature type="domain" description="Cupin type-2" evidence="1">
    <location>
        <begin position="264"/>
        <end position="330"/>
    </location>
</feature>
<dbReference type="OrthoDB" id="6058at2"/>
<protein>
    <submittedName>
        <fullName evidence="2">Cupin</fullName>
    </submittedName>
</protein>
<dbReference type="PANTHER" id="PTHR36440:SF1">
    <property type="entry name" value="PUTATIVE (AFU_ORTHOLOGUE AFUA_8G07350)-RELATED"/>
    <property type="match status" value="1"/>
</dbReference>
<evidence type="ECO:0000313" key="3">
    <source>
        <dbReference type="Proteomes" id="UP000033514"/>
    </source>
</evidence>
<evidence type="ECO:0000313" key="2">
    <source>
        <dbReference type="EMBL" id="KKB79291.1"/>
    </source>
</evidence>
<dbReference type="InterPro" id="IPR014710">
    <property type="entry name" value="RmlC-like_jellyroll"/>
</dbReference>
<evidence type="ECO:0000259" key="1">
    <source>
        <dbReference type="Pfam" id="PF07883"/>
    </source>
</evidence>